<feature type="transmembrane region" description="Helical" evidence="2">
    <location>
        <begin position="989"/>
        <end position="1010"/>
    </location>
</feature>
<dbReference type="PANTHER" id="PTHR45876:SF8">
    <property type="entry name" value="FI04035P"/>
    <property type="match status" value="1"/>
</dbReference>
<evidence type="ECO:0000256" key="2">
    <source>
        <dbReference type="SAM" id="Phobius"/>
    </source>
</evidence>
<reference evidence="5 6" key="1">
    <citation type="submission" date="2024-04" db="EMBL/GenBank/DDBJ databases">
        <title>genome sequences of Mucor flavus KT1a and Helicostylum pulchrum KT1b strains isolated from the surface of a dry-aged beef.</title>
        <authorList>
            <person name="Toyotome T."/>
            <person name="Hosono M."/>
            <person name="Torimaru M."/>
            <person name="Fukuda K."/>
            <person name="Mikami N."/>
        </authorList>
    </citation>
    <scope>NUCLEOTIDE SEQUENCE [LARGE SCALE GENOMIC DNA]</scope>
    <source>
        <strain evidence="5 6">KT1a</strain>
    </source>
</reference>
<keyword evidence="2" id="KW-0812">Transmembrane</keyword>
<dbReference type="SUPFAM" id="SSF48350">
    <property type="entry name" value="GTPase activation domain, GAP"/>
    <property type="match status" value="1"/>
</dbReference>
<dbReference type="Pfam" id="PF00784">
    <property type="entry name" value="MyTH4"/>
    <property type="match status" value="1"/>
</dbReference>
<keyword evidence="2" id="KW-0472">Membrane</keyword>
<dbReference type="EMBL" id="BAABUK010000003">
    <property type="protein sequence ID" value="GAA5808698.1"/>
    <property type="molecule type" value="Genomic_DNA"/>
</dbReference>
<evidence type="ECO:0000313" key="6">
    <source>
        <dbReference type="Proteomes" id="UP001473302"/>
    </source>
</evidence>
<gene>
    <name evidence="5" type="ORF">MFLAVUS_002093</name>
</gene>
<evidence type="ECO:0000259" key="4">
    <source>
        <dbReference type="PROSITE" id="PS51016"/>
    </source>
</evidence>
<dbReference type="SMART" id="SM00139">
    <property type="entry name" value="MyTH4"/>
    <property type="match status" value="1"/>
</dbReference>
<keyword evidence="6" id="KW-1185">Reference proteome</keyword>
<keyword evidence="2" id="KW-1133">Transmembrane helix</keyword>
<feature type="domain" description="MyTH4" evidence="4">
    <location>
        <begin position="224"/>
        <end position="375"/>
    </location>
</feature>
<dbReference type="PROSITE" id="PS51016">
    <property type="entry name" value="MYTH4"/>
    <property type="match status" value="1"/>
</dbReference>
<accession>A0ABP9YPA4</accession>
<evidence type="ECO:0000259" key="3">
    <source>
        <dbReference type="PROSITE" id="PS50238"/>
    </source>
</evidence>
<dbReference type="SMART" id="SM00324">
    <property type="entry name" value="RhoGAP"/>
    <property type="match status" value="1"/>
</dbReference>
<dbReference type="InterPro" id="IPR000198">
    <property type="entry name" value="RhoGAP_dom"/>
</dbReference>
<dbReference type="PROSITE" id="PS50238">
    <property type="entry name" value="RHOGAP"/>
    <property type="match status" value="1"/>
</dbReference>
<evidence type="ECO:0000256" key="1">
    <source>
        <dbReference type="SAM" id="MobiDB-lite"/>
    </source>
</evidence>
<dbReference type="InterPro" id="IPR000857">
    <property type="entry name" value="MyTH4_dom"/>
</dbReference>
<comment type="caution">
    <text evidence="5">The sequence shown here is derived from an EMBL/GenBank/DDBJ whole genome shotgun (WGS) entry which is preliminary data.</text>
</comment>
<feature type="domain" description="Rho-GAP" evidence="3">
    <location>
        <begin position="386"/>
        <end position="574"/>
    </location>
</feature>
<dbReference type="Gene3D" id="1.10.555.10">
    <property type="entry name" value="Rho GTPase activation protein"/>
    <property type="match status" value="1"/>
</dbReference>
<dbReference type="Gene3D" id="1.25.40.530">
    <property type="entry name" value="MyTH4 domain"/>
    <property type="match status" value="1"/>
</dbReference>
<protein>
    <recommendedName>
        <fullName evidence="7">Rho-GAP domain-containing protein</fullName>
    </recommendedName>
</protein>
<sequence>MSSTITCGTGSLDQDTKRHSRSLDLDSTARTVRHLHQRSASDGLDIFIATNNNNDNIEPIPTIPMSNSVFSLYKKLGSPGRNRSLNNHNDNKRSQFSKSRASIGSAFSSFRQPSASSLKKSSNPRFSCVSSPVNNPDAAEAMSPIIKYNTINEEQITLTERRNSKGQFPSYLLAQTGESKRSLPSSLQQEINQFAIDGFANKYFATHKRGLFRRAVPMNELLSWTKDSIKQPLLLSNKNYKDALKSFKTLQLLMHDRQRPRQFNSIETFQSLLNCGITKGQMRDEIYVQICRQLNRNPRGSSIRKGWEILCVISVTFPPSKNLESYLFHFVEQHHTIKANQVDVLSEYVSSKLVRICSRGARGKVLSAAEIERAMEAPFKPSVFGESLDVIMDQQKEDTLLKIPKIVTFLTNAVHELNGQSSEGIFRVPGDADAVTELRIRIENGNYDSTGIDDPNVPASLLKYWLRDLSEPLIPSYLYDDCIAHAHDKQKSIAIIHSLPEINRRIVLYMIRFLQDFADLKVIELTLMNVSNLAMVFAPNFLRCPSVNLTTIFENSKYEQAFLKTLINEIKIDKEACAFHDQFAAVTAVSDYIPGEDNYLNKVEIKNEGENTKAATGFTIEYKKYYKVLTNKVVGKSYCLVGWDQATPADCNQENTFATPVQRFSFEADSISVGPFIELLGLQNKIASTVNEQNITSPCIIEGSKNGGNKAPDITFSNRQERFHVDFSGNSDTLGPLEKAFWLVYIGAFFDMEIEAFTAYNQIATDYECHKSNLGRTTNPKGIAWTSFDPVAKTYTLNGDHYYEQLSQDAGGKLVTNNRLQDHIFTTDTVGLASLNKVLNLGEYIIDTSDPNVTYQSWYASGGEFFNPESSAAYPVIKAIANKQVYTMNGLLNSFGASDWAQRSSARPDLALLDLIKLLYSSAKVPDESLFPLWVSQFEKVLDNRHTVQAESYGNCSSMMTTASAQTVCFLSTDGGSVHQPDLTSGGKAGISVGVILFVILTACVGTWLFRRHRRNQRHNFYRMNDLQ</sequence>
<feature type="region of interest" description="Disordered" evidence="1">
    <location>
        <begin position="79"/>
        <end position="98"/>
    </location>
</feature>
<dbReference type="Proteomes" id="UP001473302">
    <property type="component" value="Unassembled WGS sequence"/>
</dbReference>
<evidence type="ECO:0000313" key="5">
    <source>
        <dbReference type="EMBL" id="GAA5808698.1"/>
    </source>
</evidence>
<dbReference type="InterPro" id="IPR038185">
    <property type="entry name" value="MyTH4_dom_sf"/>
</dbReference>
<dbReference type="InterPro" id="IPR008936">
    <property type="entry name" value="Rho_GTPase_activation_prot"/>
</dbReference>
<feature type="compositionally biased region" description="Polar residues" evidence="1">
    <location>
        <begin position="81"/>
        <end position="98"/>
    </location>
</feature>
<dbReference type="Pfam" id="PF00620">
    <property type="entry name" value="RhoGAP"/>
    <property type="match status" value="1"/>
</dbReference>
<name>A0ABP9YPA4_9FUNG</name>
<dbReference type="PANTHER" id="PTHR45876">
    <property type="entry name" value="FI04035P"/>
    <property type="match status" value="1"/>
</dbReference>
<proteinExistence type="predicted"/>
<organism evidence="5 6">
    <name type="scientific">Mucor flavus</name>
    <dbReference type="NCBI Taxonomy" id="439312"/>
    <lineage>
        <taxon>Eukaryota</taxon>
        <taxon>Fungi</taxon>
        <taxon>Fungi incertae sedis</taxon>
        <taxon>Mucoromycota</taxon>
        <taxon>Mucoromycotina</taxon>
        <taxon>Mucoromycetes</taxon>
        <taxon>Mucorales</taxon>
        <taxon>Mucorineae</taxon>
        <taxon>Mucoraceae</taxon>
        <taxon>Mucor</taxon>
    </lineage>
</organism>
<evidence type="ECO:0008006" key="7">
    <source>
        <dbReference type="Google" id="ProtNLM"/>
    </source>
</evidence>